<feature type="domain" description="Cardiolipin synthase N-terminal" evidence="7">
    <location>
        <begin position="22"/>
        <end position="66"/>
    </location>
</feature>
<keyword evidence="9" id="KW-1185">Reference proteome</keyword>
<keyword evidence="5 6" id="KW-0472">Membrane</keyword>
<comment type="subcellular location">
    <subcellularLocation>
        <location evidence="1">Cell membrane</location>
        <topology evidence="1">Multi-pass membrane protein</topology>
    </subcellularLocation>
</comment>
<feature type="transmembrane region" description="Helical" evidence="6">
    <location>
        <begin position="12"/>
        <end position="31"/>
    </location>
</feature>
<evidence type="ECO:0000313" key="8">
    <source>
        <dbReference type="EMBL" id="MBB4762903.1"/>
    </source>
</evidence>
<evidence type="ECO:0000259" key="7">
    <source>
        <dbReference type="Pfam" id="PF13396"/>
    </source>
</evidence>
<name>A0A7W7HYB2_9ACTN</name>
<dbReference type="EMBL" id="JACHNH010000001">
    <property type="protein sequence ID" value="MBB4762903.1"/>
    <property type="molecule type" value="Genomic_DNA"/>
</dbReference>
<comment type="caution">
    <text evidence="8">The sequence shown here is derived from an EMBL/GenBank/DDBJ whole genome shotgun (WGS) entry which is preliminary data.</text>
</comment>
<dbReference type="Proteomes" id="UP000578112">
    <property type="component" value="Unassembled WGS sequence"/>
</dbReference>
<accession>A0A7W7HYB2</accession>
<keyword evidence="4 6" id="KW-1133">Transmembrane helix</keyword>
<dbReference type="InterPro" id="IPR027379">
    <property type="entry name" value="CLS_N"/>
</dbReference>
<keyword evidence="2" id="KW-1003">Cell membrane</keyword>
<gene>
    <name evidence="8" type="ORF">BJ971_003459</name>
</gene>
<keyword evidence="3 6" id="KW-0812">Transmembrane</keyword>
<evidence type="ECO:0000256" key="5">
    <source>
        <dbReference type="ARBA" id="ARBA00023136"/>
    </source>
</evidence>
<dbReference type="Pfam" id="PF13396">
    <property type="entry name" value="PLDc_N"/>
    <property type="match status" value="1"/>
</dbReference>
<evidence type="ECO:0000256" key="4">
    <source>
        <dbReference type="ARBA" id="ARBA00022989"/>
    </source>
</evidence>
<reference evidence="8 9" key="1">
    <citation type="submission" date="2020-08" db="EMBL/GenBank/DDBJ databases">
        <title>Sequencing the genomes of 1000 actinobacteria strains.</title>
        <authorList>
            <person name="Klenk H.-P."/>
        </authorList>
    </citation>
    <scope>NUCLEOTIDE SEQUENCE [LARGE SCALE GENOMIC DNA]</scope>
    <source>
        <strain evidence="8 9">DSM 43149</strain>
    </source>
</reference>
<evidence type="ECO:0000256" key="6">
    <source>
        <dbReference type="SAM" id="Phobius"/>
    </source>
</evidence>
<evidence type="ECO:0000256" key="1">
    <source>
        <dbReference type="ARBA" id="ARBA00004651"/>
    </source>
</evidence>
<feature type="transmembrane region" description="Helical" evidence="6">
    <location>
        <begin position="43"/>
        <end position="64"/>
    </location>
</feature>
<dbReference type="AlphaFoldDB" id="A0A7W7HYB2"/>
<organism evidence="8 9">
    <name type="scientific">Actinoplanes digitatis</name>
    <dbReference type="NCBI Taxonomy" id="1868"/>
    <lineage>
        <taxon>Bacteria</taxon>
        <taxon>Bacillati</taxon>
        <taxon>Actinomycetota</taxon>
        <taxon>Actinomycetes</taxon>
        <taxon>Micromonosporales</taxon>
        <taxon>Micromonosporaceae</taxon>
        <taxon>Actinoplanes</taxon>
    </lineage>
</organism>
<evidence type="ECO:0000256" key="2">
    <source>
        <dbReference type="ARBA" id="ARBA00022475"/>
    </source>
</evidence>
<protein>
    <recommendedName>
        <fullName evidence="7">Cardiolipin synthase N-terminal domain-containing protein</fullName>
    </recommendedName>
</protein>
<dbReference type="RefSeq" id="WP_184994285.1">
    <property type="nucleotide sequence ID" value="NZ_BOMK01000004.1"/>
</dbReference>
<evidence type="ECO:0000256" key="3">
    <source>
        <dbReference type="ARBA" id="ARBA00022692"/>
    </source>
</evidence>
<proteinExistence type="predicted"/>
<dbReference type="GO" id="GO:0005886">
    <property type="term" value="C:plasma membrane"/>
    <property type="evidence" value="ECO:0007669"/>
    <property type="project" value="UniProtKB-SubCell"/>
</dbReference>
<evidence type="ECO:0000313" key="9">
    <source>
        <dbReference type="Proteomes" id="UP000578112"/>
    </source>
</evidence>
<sequence length="69" mass="7535">MSHAAAQGGLPVAALLPLILLAVAFVGYCLHDLSRTRVRYLPKWVWALICVVSIPLGGVVYLLIGREHR</sequence>